<evidence type="ECO:0000313" key="5">
    <source>
        <dbReference type="Proteomes" id="UP000265618"/>
    </source>
</evidence>
<dbReference type="SUPFAM" id="SSF50978">
    <property type="entry name" value="WD40 repeat-like"/>
    <property type="match status" value="1"/>
</dbReference>
<evidence type="ECO:0000256" key="1">
    <source>
        <dbReference type="ARBA" id="ARBA00022574"/>
    </source>
</evidence>
<dbReference type="OrthoDB" id="10261640at2759"/>
<organism evidence="4 5">
    <name type="scientific">Kipferlia bialata</name>
    <dbReference type="NCBI Taxonomy" id="797122"/>
    <lineage>
        <taxon>Eukaryota</taxon>
        <taxon>Metamonada</taxon>
        <taxon>Carpediemonas-like organisms</taxon>
        <taxon>Kipferlia</taxon>
    </lineage>
</organism>
<gene>
    <name evidence="4" type="ORF">KIPB_003619</name>
</gene>
<evidence type="ECO:0000256" key="2">
    <source>
        <dbReference type="ARBA" id="ARBA00022737"/>
    </source>
</evidence>
<protein>
    <submittedName>
        <fullName evidence="4">Uncharacterized protein</fullName>
    </submittedName>
</protein>
<dbReference type="InterPro" id="IPR051179">
    <property type="entry name" value="WD_repeat_multifunction"/>
</dbReference>
<reference evidence="4 5" key="1">
    <citation type="journal article" date="2018" name="PLoS ONE">
        <title>The draft genome of Kipferlia bialata reveals reductive genome evolution in fornicate parasites.</title>
        <authorList>
            <person name="Tanifuji G."/>
            <person name="Takabayashi S."/>
            <person name="Kume K."/>
            <person name="Takagi M."/>
            <person name="Nakayama T."/>
            <person name="Kamikawa R."/>
            <person name="Inagaki Y."/>
            <person name="Hashimoto T."/>
        </authorList>
    </citation>
    <scope>NUCLEOTIDE SEQUENCE [LARGE SCALE GENOMIC DNA]</scope>
    <source>
        <strain evidence="4">NY0173</strain>
    </source>
</reference>
<evidence type="ECO:0000313" key="4">
    <source>
        <dbReference type="EMBL" id="GCA62454.1"/>
    </source>
</evidence>
<dbReference type="AlphaFoldDB" id="A0A391NK53"/>
<sequence length="393" mass="41110">MSGGPDEGAGVEMMHPPPEAVQCICEHLDAVLCVDFLPDVNSPMVAVSGGCDDVTMISNGADSSTIAKLEHHKESVSAVAFCNDGTMCASADLAGSITIIRQDGSILTILDGPDGGFEWLQWHPTGAALVAGAEDGTVWLWVIKKSGLKRTDTIPQEKACQHSITFPSHPGPVPRGSFSPTGANVVTICHEDSGVRLFDPRTGSMIAQRTGPDMFLRETVSPLCTLAVSEPGPGGAWLVYVGSEDGHVFVLKGSDLSVLHRFRPHMEPVECIKTIPRTPLVLTCSGDGSLAVLDMSSGKERLSKNLGAGGCTQIGVVPKSSFSYVGTAEGSVVCVNILSGEVVHVYEAQLGGAPVFCVAVPKHPESAPYFAAGGDDGCVWVFPLWESIVAGTV</sequence>
<dbReference type="PANTHER" id="PTHR19857:SF8">
    <property type="entry name" value="ANGIO-ASSOCIATED MIGRATORY CELL PROTEIN"/>
    <property type="match status" value="1"/>
</dbReference>
<dbReference type="Pfam" id="PF00400">
    <property type="entry name" value="WD40"/>
    <property type="match status" value="3"/>
</dbReference>
<name>A0A391NK53_9EUKA</name>
<comment type="caution">
    <text evidence="4">The sequence shown here is derived from an EMBL/GenBank/DDBJ whole genome shotgun (WGS) entry which is preliminary data.</text>
</comment>
<dbReference type="PROSITE" id="PS50082">
    <property type="entry name" value="WD_REPEATS_2"/>
    <property type="match status" value="1"/>
</dbReference>
<keyword evidence="1 3" id="KW-0853">WD repeat</keyword>
<evidence type="ECO:0000256" key="3">
    <source>
        <dbReference type="PROSITE-ProRule" id="PRU00221"/>
    </source>
</evidence>
<dbReference type="SMART" id="SM00564">
    <property type="entry name" value="PQQ"/>
    <property type="match status" value="4"/>
</dbReference>
<dbReference type="EMBL" id="BDIP01000708">
    <property type="protein sequence ID" value="GCA62454.1"/>
    <property type="molecule type" value="Genomic_DNA"/>
</dbReference>
<dbReference type="SMART" id="SM00320">
    <property type="entry name" value="WD40"/>
    <property type="match status" value="6"/>
</dbReference>
<dbReference type="InterPro" id="IPR001680">
    <property type="entry name" value="WD40_rpt"/>
</dbReference>
<dbReference type="Gene3D" id="2.130.10.10">
    <property type="entry name" value="YVTN repeat-like/Quinoprotein amine dehydrogenase"/>
    <property type="match status" value="1"/>
</dbReference>
<dbReference type="Proteomes" id="UP000265618">
    <property type="component" value="Unassembled WGS sequence"/>
</dbReference>
<dbReference type="InterPro" id="IPR036322">
    <property type="entry name" value="WD40_repeat_dom_sf"/>
</dbReference>
<accession>A0A391NK53</accession>
<dbReference type="InterPro" id="IPR018391">
    <property type="entry name" value="PQQ_b-propeller_rpt"/>
</dbReference>
<feature type="repeat" description="WD" evidence="3">
    <location>
        <begin position="110"/>
        <end position="151"/>
    </location>
</feature>
<keyword evidence="2" id="KW-0677">Repeat</keyword>
<keyword evidence="5" id="KW-1185">Reference proteome</keyword>
<dbReference type="InterPro" id="IPR015943">
    <property type="entry name" value="WD40/YVTN_repeat-like_dom_sf"/>
</dbReference>
<dbReference type="PANTHER" id="PTHR19857">
    <property type="entry name" value="MITOCHONDRIAL DIVISION PROTEIN 1-RELATED"/>
    <property type="match status" value="1"/>
</dbReference>
<proteinExistence type="predicted"/>